<name>A0A5J5F5F9_9PEZI</name>
<dbReference type="PANTHER" id="PTHR11360:SF234">
    <property type="entry name" value="MFS-TYPE TRANSPORTER DBAD-RELATED"/>
    <property type="match status" value="1"/>
</dbReference>
<dbReference type="Pfam" id="PF07690">
    <property type="entry name" value="MFS_1"/>
    <property type="match status" value="1"/>
</dbReference>
<feature type="transmembrane region" description="Helical" evidence="3">
    <location>
        <begin position="251"/>
        <end position="278"/>
    </location>
</feature>
<keyword evidence="3" id="KW-0812">Transmembrane</keyword>
<dbReference type="InterPro" id="IPR020846">
    <property type="entry name" value="MFS_dom"/>
</dbReference>
<comment type="subcellular location">
    <subcellularLocation>
        <location evidence="1">Membrane</location>
        <topology evidence="1">Multi-pass membrane protein</topology>
    </subcellularLocation>
</comment>
<dbReference type="InterPro" id="IPR011701">
    <property type="entry name" value="MFS"/>
</dbReference>
<evidence type="ECO:0000259" key="4">
    <source>
        <dbReference type="PROSITE" id="PS50850"/>
    </source>
</evidence>
<evidence type="ECO:0000313" key="5">
    <source>
        <dbReference type="EMBL" id="KAA8911277.1"/>
    </source>
</evidence>
<dbReference type="SUPFAM" id="SSF103473">
    <property type="entry name" value="MFS general substrate transporter"/>
    <property type="match status" value="1"/>
</dbReference>
<evidence type="ECO:0000313" key="6">
    <source>
        <dbReference type="Proteomes" id="UP000326924"/>
    </source>
</evidence>
<feature type="transmembrane region" description="Helical" evidence="3">
    <location>
        <begin position="411"/>
        <end position="431"/>
    </location>
</feature>
<protein>
    <submittedName>
        <fullName evidence="5">Major facilitator superfamily domain-containing protein</fullName>
    </submittedName>
</protein>
<dbReference type="AlphaFoldDB" id="A0A5J5F5F9"/>
<feature type="domain" description="Major facilitator superfamily (MFS) profile" evidence="4">
    <location>
        <begin position="46"/>
        <end position="432"/>
    </location>
</feature>
<feature type="transmembrane region" description="Helical" evidence="3">
    <location>
        <begin position="174"/>
        <end position="194"/>
    </location>
</feature>
<comment type="similarity">
    <text evidence="2">Belongs to the major facilitator superfamily. Monocarboxylate porter (TC 2.A.1.13) family.</text>
</comment>
<sequence>MSEPPLVEVCQGDAIADTKLEEGLRTTTSTSQRLTITAKQAEGKYAGWLQVLSSFLSMMNSLGMLNTYGVFQSYYTTTAQLGSVSSVSWIGSVQAFLLLAVAPVCGRLCDAGYPRAVTRFGTVLIAAGLLACSFAGRSYAAVLLLQGVVTGIGLGCLFTPAMTVLPPYFIGLRAFALGVAATGAAVGGIVYPVMVRSTLDSYGYGWAMRALIFAVLATQLIPCLVLQRKSSVPVRGLDANLVELWHWKQDLLFAAYCGGIFLVFLGLYVPYFFIVSWLGDSGLDLGFESYYILSIMNAGGIPGRLIPSIIADVFRAPLLVQVLNLTIGAGMTIGWLKMRTTGPIIVYAATYGFASGAFLSLVAACVASLTKDMRYLGARMGLTFAVSGLGNLVGNPVAGFLSASYGYEAAMVWSFVGLLVGGSTVVAVELCR</sequence>
<feature type="transmembrane region" description="Helical" evidence="3">
    <location>
        <begin position="45"/>
        <end position="66"/>
    </location>
</feature>
<feature type="transmembrane region" description="Helical" evidence="3">
    <location>
        <begin position="290"/>
        <end position="306"/>
    </location>
</feature>
<keyword evidence="3" id="KW-1133">Transmembrane helix</keyword>
<comment type="caution">
    <text evidence="5">The sequence shown here is derived from an EMBL/GenBank/DDBJ whole genome shotgun (WGS) entry which is preliminary data.</text>
</comment>
<dbReference type="InterPro" id="IPR036259">
    <property type="entry name" value="MFS_trans_sf"/>
</dbReference>
<dbReference type="GO" id="GO:0016020">
    <property type="term" value="C:membrane"/>
    <property type="evidence" value="ECO:0007669"/>
    <property type="project" value="UniProtKB-SubCell"/>
</dbReference>
<dbReference type="InterPro" id="IPR050327">
    <property type="entry name" value="Proton-linked_MCT"/>
</dbReference>
<keyword evidence="3" id="KW-0472">Membrane</keyword>
<feature type="transmembrane region" description="Helical" evidence="3">
    <location>
        <begin position="117"/>
        <end position="136"/>
    </location>
</feature>
<evidence type="ECO:0000256" key="3">
    <source>
        <dbReference type="SAM" id="Phobius"/>
    </source>
</evidence>
<keyword evidence="6" id="KW-1185">Reference proteome</keyword>
<dbReference type="EMBL" id="VXIS01000037">
    <property type="protein sequence ID" value="KAA8911277.1"/>
    <property type="molecule type" value="Genomic_DNA"/>
</dbReference>
<feature type="transmembrane region" description="Helical" evidence="3">
    <location>
        <begin position="86"/>
        <end position="105"/>
    </location>
</feature>
<feature type="transmembrane region" description="Helical" evidence="3">
    <location>
        <begin position="381"/>
        <end position="405"/>
    </location>
</feature>
<proteinExistence type="inferred from homology"/>
<feature type="transmembrane region" description="Helical" evidence="3">
    <location>
        <begin position="142"/>
        <end position="162"/>
    </location>
</feature>
<evidence type="ECO:0000256" key="2">
    <source>
        <dbReference type="ARBA" id="ARBA00006727"/>
    </source>
</evidence>
<dbReference type="OrthoDB" id="6509908at2759"/>
<feature type="transmembrane region" description="Helical" evidence="3">
    <location>
        <begin position="344"/>
        <end position="369"/>
    </location>
</feature>
<organism evidence="5 6">
    <name type="scientific">Sphaerosporella brunnea</name>
    <dbReference type="NCBI Taxonomy" id="1250544"/>
    <lineage>
        <taxon>Eukaryota</taxon>
        <taxon>Fungi</taxon>
        <taxon>Dikarya</taxon>
        <taxon>Ascomycota</taxon>
        <taxon>Pezizomycotina</taxon>
        <taxon>Pezizomycetes</taxon>
        <taxon>Pezizales</taxon>
        <taxon>Pyronemataceae</taxon>
        <taxon>Sphaerosporella</taxon>
    </lineage>
</organism>
<dbReference type="Gene3D" id="1.20.1250.20">
    <property type="entry name" value="MFS general substrate transporter like domains"/>
    <property type="match status" value="1"/>
</dbReference>
<dbReference type="GO" id="GO:0022857">
    <property type="term" value="F:transmembrane transporter activity"/>
    <property type="evidence" value="ECO:0007669"/>
    <property type="project" value="InterPro"/>
</dbReference>
<dbReference type="PANTHER" id="PTHR11360">
    <property type="entry name" value="MONOCARBOXYLATE TRANSPORTER"/>
    <property type="match status" value="1"/>
</dbReference>
<accession>A0A5J5F5F9</accession>
<evidence type="ECO:0000256" key="1">
    <source>
        <dbReference type="ARBA" id="ARBA00004141"/>
    </source>
</evidence>
<feature type="transmembrane region" description="Helical" evidence="3">
    <location>
        <begin position="318"/>
        <end position="338"/>
    </location>
</feature>
<feature type="transmembrane region" description="Helical" evidence="3">
    <location>
        <begin position="206"/>
        <end position="226"/>
    </location>
</feature>
<dbReference type="PROSITE" id="PS50850">
    <property type="entry name" value="MFS"/>
    <property type="match status" value="1"/>
</dbReference>
<dbReference type="InParanoid" id="A0A5J5F5F9"/>
<dbReference type="Proteomes" id="UP000326924">
    <property type="component" value="Unassembled WGS sequence"/>
</dbReference>
<gene>
    <name evidence="5" type="ORF">FN846DRAFT_447593</name>
</gene>
<reference evidence="5 6" key="1">
    <citation type="submission" date="2019-09" db="EMBL/GenBank/DDBJ databases">
        <title>Draft genome of the ectomycorrhizal ascomycete Sphaerosporella brunnea.</title>
        <authorList>
            <consortium name="DOE Joint Genome Institute"/>
            <person name="Benucci G.M."/>
            <person name="Marozzi G."/>
            <person name="Antonielli L."/>
            <person name="Sanchez S."/>
            <person name="Marco P."/>
            <person name="Wang X."/>
            <person name="Falini L.B."/>
            <person name="Barry K."/>
            <person name="Haridas S."/>
            <person name="Lipzen A."/>
            <person name="Labutti K."/>
            <person name="Grigoriev I.V."/>
            <person name="Murat C."/>
            <person name="Martin F."/>
            <person name="Albertini E."/>
            <person name="Donnini D."/>
            <person name="Bonito G."/>
        </authorList>
    </citation>
    <scope>NUCLEOTIDE SEQUENCE [LARGE SCALE GENOMIC DNA]</scope>
    <source>
        <strain evidence="5 6">Sb_GMNB300</strain>
    </source>
</reference>